<dbReference type="InterPro" id="IPR050149">
    <property type="entry name" value="Collagen_superfamily"/>
</dbReference>
<dbReference type="GO" id="GO:0031012">
    <property type="term" value="C:extracellular matrix"/>
    <property type="evidence" value="ECO:0007669"/>
    <property type="project" value="TreeGrafter"/>
</dbReference>
<organism evidence="3 4">
    <name type="scientific">Meloidogyne floridensis</name>
    <dbReference type="NCBI Taxonomy" id="298350"/>
    <lineage>
        <taxon>Eukaryota</taxon>
        <taxon>Metazoa</taxon>
        <taxon>Ecdysozoa</taxon>
        <taxon>Nematoda</taxon>
        <taxon>Chromadorea</taxon>
        <taxon>Rhabditida</taxon>
        <taxon>Tylenchina</taxon>
        <taxon>Tylenchomorpha</taxon>
        <taxon>Tylenchoidea</taxon>
        <taxon>Meloidogynidae</taxon>
        <taxon>Meloidogyninae</taxon>
        <taxon>Meloidogyne</taxon>
    </lineage>
</organism>
<reference evidence="4" key="1">
    <citation type="submission" date="2022-11" db="UniProtKB">
        <authorList>
            <consortium name="WormBaseParasite"/>
        </authorList>
    </citation>
    <scope>IDENTIFICATION</scope>
</reference>
<dbReference type="WBParaSite" id="scf7180000417202.g1024">
    <property type="protein sequence ID" value="scf7180000417202.g1024"/>
    <property type="gene ID" value="scf7180000417202.g1024"/>
</dbReference>
<evidence type="ECO:0000256" key="2">
    <source>
        <dbReference type="SAM" id="MobiDB-lite"/>
    </source>
</evidence>
<feature type="compositionally biased region" description="Low complexity" evidence="2">
    <location>
        <begin position="412"/>
        <end position="422"/>
    </location>
</feature>
<sequence length="435" mass="46691">MWCMEAYPSGDPRLPHHCFPPKVVNPDELTKKTGALYYKLDIEDQIALSKRIAIVKLERNLSREDTLTLDAQSTVDFEDKMKEMFEETECEEDQARMVMDGSVYFDLEANDGQWIRIELDFCSEQTEILVKKFSLITPEMQTDLFLIKRRRRRFTQLLNKGSGTVGKLKESSNTITPLRHQGTSLRKRPTNTQKRTAKYSSNDISSSSYSSSNYVMTPSQTYPAYELKINTQNGDNGNDGIPGEDAQNEQIMIDFCFECLPALPGPPGPSGPPGSYGLPGLKGQDGLNGQPGQRGTIGERGPPGLTGITGQPGLPGIPGELYQLEVPPGPPGRPGLPGPQGLPGNPGFVGISGPPGVCGPPGEQGKNGRNGRVGKQGPQGPKGLPGIPGGCVRVCGPPGDQGKNGRNGRVGKQGPQGPKGLPGIPGGCVSLKYKK</sequence>
<evidence type="ECO:0000256" key="1">
    <source>
        <dbReference type="ARBA" id="ARBA00022737"/>
    </source>
</evidence>
<dbReference type="InterPro" id="IPR004313">
    <property type="entry name" value="ARD"/>
</dbReference>
<dbReference type="InterPro" id="IPR014710">
    <property type="entry name" value="RmlC-like_jellyroll"/>
</dbReference>
<dbReference type="Pfam" id="PF03079">
    <property type="entry name" value="ARD"/>
    <property type="match status" value="1"/>
</dbReference>
<dbReference type="GO" id="GO:0005615">
    <property type="term" value="C:extracellular space"/>
    <property type="evidence" value="ECO:0007669"/>
    <property type="project" value="TreeGrafter"/>
</dbReference>
<feature type="region of interest" description="Disordered" evidence="2">
    <location>
        <begin position="163"/>
        <end position="212"/>
    </location>
</feature>
<dbReference type="InterPro" id="IPR011051">
    <property type="entry name" value="RmlC_Cupin_sf"/>
</dbReference>
<dbReference type="Proteomes" id="UP000887560">
    <property type="component" value="Unplaced"/>
</dbReference>
<feature type="compositionally biased region" description="Polar residues" evidence="2">
    <location>
        <begin position="171"/>
        <end position="194"/>
    </location>
</feature>
<protein>
    <submittedName>
        <fullName evidence="4">Uncharacterized protein</fullName>
    </submittedName>
</protein>
<dbReference type="PANTHER" id="PTHR24023">
    <property type="entry name" value="COLLAGEN ALPHA"/>
    <property type="match status" value="1"/>
</dbReference>
<feature type="compositionally biased region" description="Pro residues" evidence="2">
    <location>
        <begin position="263"/>
        <end position="272"/>
    </location>
</feature>
<feature type="compositionally biased region" description="Low complexity" evidence="2">
    <location>
        <begin position="273"/>
        <end position="282"/>
    </location>
</feature>
<proteinExistence type="predicted"/>
<feature type="compositionally biased region" description="Low complexity" evidence="2">
    <location>
        <begin position="375"/>
        <end position="398"/>
    </location>
</feature>
<dbReference type="GO" id="GO:0010309">
    <property type="term" value="F:acireductone dioxygenase [iron(II)-requiring] activity"/>
    <property type="evidence" value="ECO:0007669"/>
    <property type="project" value="InterPro"/>
</dbReference>
<dbReference type="Pfam" id="PF01391">
    <property type="entry name" value="Collagen"/>
    <property type="match status" value="2"/>
</dbReference>
<feature type="compositionally biased region" description="Low complexity" evidence="2">
    <location>
        <begin position="199"/>
        <end position="212"/>
    </location>
</feature>
<dbReference type="PANTHER" id="PTHR24023:SF1082">
    <property type="entry name" value="COLLAGEN TRIPLE HELIX REPEAT"/>
    <property type="match status" value="1"/>
</dbReference>
<feature type="compositionally biased region" description="Pro residues" evidence="2">
    <location>
        <begin position="327"/>
        <end position="337"/>
    </location>
</feature>
<accession>A0A915NIW4</accession>
<evidence type="ECO:0000313" key="3">
    <source>
        <dbReference type="Proteomes" id="UP000887560"/>
    </source>
</evidence>
<dbReference type="SUPFAM" id="SSF51182">
    <property type="entry name" value="RmlC-like cupins"/>
    <property type="match status" value="1"/>
</dbReference>
<keyword evidence="1" id="KW-0677">Repeat</keyword>
<dbReference type="AlphaFoldDB" id="A0A915NIW4"/>
<dbReference type="InterPro" id="IPR008160">
    <property type="entry name" value="Collagen"/>
</dbReference>
<evidence type="ECO:0000313" key="4">
    <source>
        <dbReference type="WBParaSite" id="scf7180000417202.g1024"/>
    </source>
</evidence>
<name>A0A915NIW4_9BILA</name>
<feature type="region of interest" description="Disordered" evidence="2">
    <location>
        <begin position="263"/>
        <end position="435"/>
    </location>
</feature>
<dbReference type="Gene3D" id="2.60.120.10">
    <property type="entry name" value="Jelly Rolls"/>
    <property type="match status" value="1"/>
</dbReference>
<keyword evidence="3" id="KW-1185">Reference proteome</keyword>